<dbReference type="Gene3D" id="3.30.420.10">
    <property type="entry name" value="Ribonuclease H-like superfamily/Ribonuclease H"/>
    <property type="match status" value="1"/>
</dbReference>
<proteinExistence type="predicted"/>
<evidence type="ECO:0000313" key="2">
    <source>
        <dbReference type="EMBL" id="GBO18904.1"/>
    </source>
</evidence>
<organism evidence="2 3">
    <name type="scientific">Araneus ventricosus</name>
    <name type="common">Orbweaver spider</name>
    <name type="synonym">Epeira ventricosa</name>
    <dbReference type="NCBI Taxonomy" id="182803"/>
    <lineage>
        <taxon>Eukaryota</taxon>
        <taxon>Metazoa</taxon>
        <taxon>Ecdysozoa</taxon>
        <taxon>Arthropoda</taxon>
        <taxon>Chelicerata</taxon>
        <taxon>Arachnida</taxon>
        <taxon>Araneae</taxon>
        <taxon>Araneomorphae</taxon>
        <taxon>Entelegynae</taxon>
        <taxon>Araneoidea</taxon>
        <taxon>Araneidae</taxon>
        <taxon>Araneus</taxon>
    </lineage>
</organism>
<sequence>MIDKFDYSGAFDVTCGRWRKAIASTSVDVATGLQKASSSALGTCSVQGNSRTLDMPVSTVPWPPRSPDLNPCTSGNTSSTDFWLWGCLKDAVYGDPIANLAELKNRITQHMHYIPTETLRSVLVQAVLRFPLIGVNGGQDIEHFLRKSKPTSFS</sequence>
<dbReference type="GO" id="GO:0003676">
    <property type="term" value="F:nucleic acid binding"/>
    <property type="evidence" value="ECO:0007669"/>
    <property type="project" value="InterPro"/>
</dbReference>
<evidence type="ECO:0000313" key="1">
    <source>
        <dbReference type="EMBL" id="GBO18900.1"/>
    </source>
</evidence>
<dbReference type="Proteomes" id="UP000499080">
    <property type="component" value="Unassembled WGS sequence"/>
</dbReference>
<keyword evidence="3" id="KW-1185">Reference proteome</keyword>
<reference evidence="2 3" key="1">
    <citation type="journal article" date="2019" name="Sci. Rep.">
        <title>Orb-weaving spider Araneus ventricosus genome elucidates the spidroin gene catalogue.</title>
        <authorList>
            <person name="Kono N."/>
            <person name="Nakamura H."/>
            <person name="Ohtoshi R."/>
            <person name="Moran D.A.P."/>
            <person name="Shinohara A."/>
            <person name="Yoshida Y."/>
            <person name="Fujiwara M."/>
            <person name="Mori M."/>
            <person name="Tomita M."/>
            <person name="Arakawa K."/>
        </authorList>
    </citation>
    <scope>NUCLEOTIDE SEQUENCE [LARGE SCALE GENOMIC DNA]</scope>
</reference>
<accession>A0A4Y2V3D7</accession>
<dbReference type="AlphaFoldDB" id="A0A4Y2V3D7"/>
<dbReference type="PANTHER" id="PTHR47326">
    <property type="entry name" value="TRANSPOSABLE ELEMENT TC3 TRANSPOSASE-LIKE PROTEIN"/>
    <property type="match status" value="1"/>
</dbReference>
<comment type="caution">
    <text evidence="2">The sequence shown here is derived from an EMBL/GenBank/DDBJ whole genome shotgun (WGS) entry which is preliminary data.</text>
</comment>
<gene>
    <name evidence="2" type="ORF">AVEN_168753_1</name>
    <name evidence="1" type="ORF">AVEN_96175_1</name>
</gene>
<dbReference type="InterPro" id="IPR036397">
    <property type="entry name" value="RNaseH_sf"/>
</dbReference>
<evidence type="ECO:0000313" key="3">
    <source>
        <dbReference type="Proteomes" id="UP000499080"/>
    </source>
</evidence>
<dbReference type="EMBL" id="BGPR01042498">
    <property type="protein sequence ID" value="GBO18900.1"/>
    <property type="molecule type" value="Genomic_DNA"/>
</dbReference>
<dbReference type="EMBL" id="BGPR01042502">
    <property type="protein sequence ID" value="GBO18904.1"/>
    <property type="molecule type" value="Genomic_DNA"/>
</dbReference>
<protein>
    <submittedName>
        <fullName evidence="2">Uncharacterized protein</fullName>
    </submittedName>
</protein>
<name>A0A4Y2V3D7_ARAVE</name>
<dbReference type="PANTHER" id="PTHR47326:SF1">
    <property type="entry name" value="HTH PSQ-TYPE DOMAIN-CONTAINING PROTEIN"/>
    <property type="match status" value="1"/>
</dbReference>